<dbReference type="OrthoDB" id="6174614at2"/>
<evidence type="ECO:0000313" key="2">
    <source>
        <dbReference type="Proteomes" id="UP000294489"/>
    </source>
</evidence>
<dbReference type="RefSeq" id="WP_134019308.1">
    <property type="nucleotide sequence ID" value="NZ_SOEC01000015.1"/>
</dbReference>
<protein>
    <submittedName>
        <fullName evidence="1">Uncharacterized protein</fullName>
    </submittedName>
</protein>
<comment type="caution">
    <text evidence="1">The sequence shown here is derived from an EMBL/GenBank/DDBJ whole genome shotgun (WGS) entry which is preliminary data.</text>
</comment>
<evidence type="ECO:0000313" key="1">
    <source>
        <dbReference type="EMBL" id="TDX26769.1"/>
    </source>
</evidence>
<dbReference type="Proteomes" id="UP000294489">
    <property type="component" value="Unassembled WGS sequence"/>
</dbReference>
<proteinExistence type="predicted"/>
<dbReference type="AlphaFoldDB" id="A0A4R8FKM8"/>
<sequence>MNSNCLEGIVCPECNQEEAFEIQAMTTVMVCDDGAEPMSGNFVWDDFSTITCHACRHQGTVGSFSSADATSA</sequence>
<name>A0A4R8FKM8_9GAMM</name>
<gene>
    <name evidence="1" type="ORF">DFO67_11534</name>
</gene>
<accession>A0A4R8FKM8</accession>
<reference evidence="1 2" key="1">
    <citation type="submission" date="2019-03" db="EMBL/GenBank/DDBJ databases">
        <title>Freshwater and sediment microbial communities from various areas in North America, analyzing microbe dynamics in response to fracking.</title>
        <authorList>
            <person name="Lamendella R."/>
        </authorList>
    </citation>
    <scope>NUCLEOTIDE SEQUENCE [LARGE SCALE GENOMIC DNA]</scope>
    <source>
        <strain evidence="1 2">6_TX</strain>
    </source>
</reference>
<organism evidence="1 2">
    <name type="scientific">Modicisalibacter xianhensis</name>
    <dbReference type="NCBI Taxonomy" id="442341"/>
    <lineage>
        <taxon>Bacteria</taxon>
        <taxon>Pseudomonadati</taxon>
        <taxon>Pseudomonadota</taxon>
        <taxon>Gammaproteobacteria</taxon>
        <taxon>Oceanospirillales</taxon>
        <taxon>Halomonadaceae</taxon>
        <taxon>Modicisalibacter</taxon>
    </lineage>
</organism>
<dbReference type="EMBL" id="SOEC01000015">
    <property type="protein sequence ID" value="TDX26769.1"/>
    <property type="molecule type" value="Genomic_DNA"/>
</dbReference>